<dbReference type="GO" id="GO:0042158">
    <property type="term" value="P:lipoprotein biosynthetic process"/>
    <property type="evidence" value="ECO:0007669"/>
    <property type="project" value="InterPro"/>
</dbReference>
<feature type="transmembrane region" description="Helical" evidence="6">
    <location>
        <begin position="213"/>
        <end position="232"/>
    </location>
</feature>
<dbReference type="PANTHER" id="PTHR30589:SF0">
    <property type="entry name" value="PHOSPHATIDYLGLYCEROL--PROLIPOPROTEIN DIACYLGLYCERYL TRANSFERASE"/>
    <property type="match status" value="1"/>
</dbReference>
<evidence type="ECO:0000256" key="4">
    <source>
        <dbReference type="ARBA" id="ARBA00022989"/>
    </source>
</evidence>
<dbReference type="RefSeq" id="XP_043010125.1">
    <property type="nucleotide sequence ID" value="XM_043152040.1"/>
</dbReference>
<dbReference type="EMBL" id="CM032184">
    <property type="protein sequence ID" value="KAG7093655.1"/>
    <property type="molecule type" value="Genomic_DNA"/>
</dbReference>
<gene>
    <name evidence="7" type="ORF">E1B28_007317</name>
</gene>
<evidence type="ECO:0000256" key="2">
    <source>
        <dbReference type="ARBA" id="ARBA00022679"/>
    </source>
</evidence>
<feature type="transmembrane region" description="Helical" evidence="6">
    <location>
        <begin position="383"/>
        <end position="400"/>
    </location>
</feature>
<feature type="transmembrane region" description="Helical" evidence="6">
    <location>
        <begin position="525"/>
        <end position="543"/>
    </location>
</feature>
<evidence type="ECO:0000313" key="8">
    <source>
        <dbReference type="Proteomes" id="UP001049176"/>
    </source>
</evidence>
<keyword evidence="4 6" id="KW-1133">Transmembrane helix</keyword>
<protein>
    <submittedName>
        <fullName evidence="7">Uncharacterized protein</fullName>
    </submittedName>
</protein>
<dbReference type="InterPro" id="IPR001640">
    <property type="entry name" value="Lgt"/>
</dbReference>
<sequence length="588" mass="65817">MPRREPALTLLLLVLYYLTERCIKFFLRRRSISFFDYLYASHKLPVFTGIAMGALITAFITPSCMRAAFGLSSANIDTEICFTGRAILWVAELNRLDLYELYVVHHLGSLVALFSTVLLDWPYRPLLIILASLISEIPGDFLWLLSAHRDYRVLIRSSTRSDDAKGKVWNFHTLMIGLNLLQYTFIRFPAMGYAFWVLNRGQGTKARMDKREYLIACAMLIAHAAFCIGYVVRQYRALQKRLLVPGVTEKQRHNSKKHLKDTHSTSTWSVNTTHHPYHIRINAFGTQWFFTIYGIFMGLGLAVLTAAVTVLYPSLEAESIALVIIFAVLGARLFSLIFEDGLKQFFHSPLSTLLRPGFWLHGGIAGATLASIYLAYMDAISDIAIFGGSLAVGLPLFEFFSRIGCHCYGCCYGRPFTSGGSSSTPSTFWYFFPPVVYSHPSDSALSRSQPTWVGLPLIPIQIASAAAFFSLFIFLAVPLITVLKLSVPVAGCIVLIGHSLLRLITERYRSDYRGEGMKGTRFTTTGLMTLLQLAIGVSSLVWMVNTWEIVTTTTNLRFGKPSIKLTGFSFGLGAMVYGIHKGRIGRWL</sequence>
<keyword evidence="2" id="KW-0808">Transferase</keyword>
<dbReference type="KEGG" id="more:E1B28_007317"/>
<keyword evidence="8" id="KW-1185">Reference proteome</keyword>
<dbReference type="Pfam" id="PF01790">
    <property type="entry name" value="LGT"/>
    <property type="match status" value="1"/>
</dbReference>
<organism evidence="7 8">
    <name type="scientific">Marasmius oreades</name>
    <name type="common">fairy-ring Marasmius</name>
    <dbReference type="NCBI Taxonomy" id="181124"/>
    <lineage>
        <taxon>Eukaryota</taxon>
        <taxon>Fungi</taxon>
        <taxon>Dikarya</taxon>
        <taxon>Basidiomycota</taxon>
        <taxon>Agaricomycotina</taxon>
        <taxon>Agaricomycetes</taxon>
        <taxon>Agaricomycetidae</taxon>
        <taxon>Agaricales</taxon>
        <taxon>Marasmiineae</taxon>
        <taxon>Marasmiaceae</taxon>
        <taxon>Marasmius</taxon>
    </lineage>
</organism>
<dbReference type="GO" id="GO:0008961">
    <property type="term" value="F:phosphatidylglycerol-prolipoprotein diacylglyceryl transferase activity"/>
    <property type="evidence" value="ECO:0007669"/>
    <property type="project" value="InterPro"/>
</dbReference>
<proteinExistence type="predicted"/>
<dbReference type="Proteomes" id="UP001049176">
    <property type="component" value="Chromosome 4"/>
</dbReference>
<keyword evidence="5 6" id="KW-0472">Membrane</keyword>
<keyword evidence="3 6" id="KW-0812">Transmembrane</keyword>
<evidence type="ECO:0000256" key="5">
    <source>
        <dbReference type="ARBA" id="ARBA00023136"/>
    </source>
</evidence>
<feature type="transmembrane region" description="Helical" evidence="6">
    <location>
        <begin position="319"/>
        <end position="338"/>
    </location>
</feature>
<dbReference type="OrthoDB" id="3011762at2759"/>
<evidence type="ECO:0000256" key="1">
    <source>
        <dbReference type="ARBA" id="ARBA00022475"/>
    </source>
</evidence>
<dbReference type="GeneID" id="66076393"/>
<keyword evidence="1" id="KW-1003">Cell membrane</keyword>
<evidence type="ECO:0000256" key="6">
    <source>
        <dbReference type="SAM" id="Phobius"/>
    </source>
</evidence>
<feature type="transmembrane region" description="Helical" evidence="6">
    <location>
        <begin position="46"/>
        <end position="65"/>
    </location>
</feature>
<feature type="transmembrane region" description="Helical" evidence="6">
    <location>
        <begin position="358"/>
        <end position="377"/>
    </location>
</feature>
<feature type="transmembrane region" description="Helical" evidence="6">
    <location>
        <begin position="125"/>
        <end position="147"/>
    </location>
</feature>
<feature type="transmembrane region" description="Helical" evidence="6">
    <location>
        <begin position="485"/>
        <end position="504"/>
    </location>
</feature>
<evidence type="ECO:0000256" key="3">
    <source>
        <dbReference type="ARBA" id="ARBA00022692"/>
    </source>
</evidence>
<accession>A0A9P7S239</accession>
<name>A0A9P7S239_9AGAR</name>
<dbReference type="PANTHER" id="PTHR30589">
    <property type="entry name" value="PROLIPOPROTEIN DIACYLGLYCERYL TRANSFERASE"/>
    <property type="match status" value="1"/>
</dbReference>
<dbReference type="AlphaFoldDB" id="A0A9P7S239"/>
<feature type="transmembrane region" description="Helical" evidence="6">
    <location>
        <begin position="457"/>
        <end position="479"/>
    </location>
</feature>
<comment type="caution">
    <text evidence="7">The sequence shown here is derived from an EMBL/GenBank/DDBJ whole genome shotgun (WGS) entry which is preliminary data.</text>
</comment>
<dbReference type="GO" id="GO:0005886">
    <property type="term" value="C:plasma membrane"/>
    <property type="evidence" value="ECO:0007669"/>
    <property type="project" value="InterPro"/>
</dbReference>
<reference evidence="7" key="1">
    <citation type="journal article" date="2021" name="Genome Biol. Evol.">
        <title>The assembled and annotated genome of the fairy-ring fungus Marasmius oreades.</title>
        <authorList>
            <person name="Hiltunen M."/>
            <person name="Ament-Velasquez S.L."/>
            <person name="Johannesson H."/>
        </authorList>
    </citation>
    <scope>NUCLEOTIDE SEQUENCE</scope>
    <source>
        <strain evidence="7">03SP1</strain>
    </source>
</reference>
<feature type="transmembrane region" description="Helical" evidence="6">
    <location>
        <begin position="288"/>
        <end position="313"/>
    </location>
</feature>
<evidence type="ECO:0000313" key="7">
    <source>
        <dbReference type="EMBL" id="KAG7093655.1"/>
    </source>
</evidence>
<feature type="transmembrane region" description="Helical" evidence="6">
    <location>
        <begin position="168"/>
        <end position="186"/>
    </location>
</feature>